<feature type="domain" description="PRC-barrel" evidence="3">
    <location>
        <begin position="138"/>
        <end position="205"/>
    </location>
</feature>
<evidence type="ECO:0000313" key="4">
    <source>
        <dbReference type="EMBL" id="AZG76723.1"/>
    </source>
</evidence>
<dbReference type="PANTHER" id="PTHR36505">
    <property type="entry name" value="BLR1072 PROTEIN"/>
    <property type="match status" value="1"/>
</dbReference>
<feature type="chain" id="PRO_5018021447" evidence="2">
    <location>
        <begin position="25"/>
        <end position="235"/>
    </location>
</feature>
<evidence type="ECO:0000256" key="1">
    <source>
        <dbReference type="SAM" id="MobiDB-lite"/>
    </source>
</evidence>
<evidence type="ECO:0000259" key="3">
    <source>
        <dbReference type="Pfam" id="PF05239"/>
    </source>
</evidence>
<dbReference type="Gene3D" id="2.30.30.240">
    <property type="entry name" value="PRC-barrel domain"/>
    <property type="match status" value="1"/>
</dbReference>
<feature type="compositionally biased region" description="Polar residues" evidence="1">
    <location>
        <begin position="30"/>
        <end position="45"/>
    </location>
</feature>
<dbReference type="Proteomes" id="UP000273982">
    <property type="component" value="Chromosome"/>
</dbReference>
<feature type="signal peptide" evidence="2">
    <location>
        <begin position="1"/>
        <end position="24"/>
    </location>
</feature>
<name>A0A3G8M441_9HYPH</name>
<keyword evidence="2" id="KW-0732">Signal</keyword>
<dbReference type="SUPFAM" id="SSF50346">
    <property type="entry name" value="PRC-barrel domain"/>
    <property type="match status" value="1"/>
</dbReference>
<dbReference type="Pfam" id="PF05239">
    <property type="entry name" value="PRC"/>
    <property type="match status" value="1"/>
</dbReference>
<proteinExistence type="predicted"/>
<accession>A0A3G8M441</accession>
<evidence type="ECO:0000256" key="2">
    <source>
        <dbReference type="SAM" id="SignalP"/>
    </source>
</evidence>
<dbReference type="InterPro" id="IPR011033">
    <property type="entry name" value="PRC_barrel-like_sf"/>
</dbReference>
<sequence length="235" mass="25980">MKSLKLLIATVAAIALSASVTANAGRDRTGANSTKNQTQSRSTQPEKPGQAAKDAEDTTSRSGWREMGSDDDAAPTWRGSAARERMRGQDSQPGMDRNMDRTGMDRQTTRARSAAEMRELEQLGSARVIFYRLGPSDMRMSQLIGSDVRNLQNDDIGEIEDVIFDNNRNLRAVIVSVGGFLGIGERHIAIDPSSMVVSRNEDGDVEAVVNTTRDDLRNAPEFRFDERRRRVGSYQ</sequence>
<dbReference type="RefSeq" id="WP_124738489.1">
    <property type="nucleotide sequence ID" value="NZ_CP034086.1"/>
</dbReference>
<protein>
    <submittedName>
        <fullName evidence="4">PRC-barrel domain containing protein</fullName>
    </submittedName>
</protein>
<feature type="compositionally biased region" description="Basic and acidic residues" evidence="1">
    <location>
        <begin position="53"/>
        <end position="68"/>
    </location>
</feature>
<dbReference type="AlphaFoldDB" id="A0A3G8M441"/>
<reference evidence="4 5" key="1">
    <citation type="submission" date="2018-11" db="EMBL/GenBank/DDBJ databases">
        <title>Genome squencing of methanotrophic bacteria isolated from alkaline groundwater in Korea.</title>
        <authorList>
            <person name="Nguyen L.N."/>
        </authorList>
    </citation>
    <scope>NUCLEOTIDE SEQUENCE [LARGE SCALE GENOMIC DNA]</scope>
    <source>
        <strain evidence="4 5">GW6</strain>
    </source>
</reference>
<feature type="compositionally biased region" description="Basic and acidic residues" evidence="1">
    <location>
        <begin position="97"/>
        <end position="110"/>
    </location>
</feature>
<evidence type="ECO:0000313" key="5">
    <source>
        <dbReference type="Proteomes" id="UP000273982"/>
    </source>
</evidence>
<dbReference type="PANTHER" id="PTHR36505:SF1">
    <property type="entry name" value="BLR1072 PROTEIN"/>
    <property type="match status" value="1"/>
</dbReference>
<dbReference type="KEGG" id="mros:EHO51_08295"/>
<dbReference type="InterPro" id="IPR027275">
    <property type="entry name" value="PRC-brl_dom"/>
</dbReference>
<feature type="region of interest" description="Disordered" evidence="1">
    <location>
        <begin position="20"/>
        <end position="110"/>
    </location>
</feature>
<dbReference type="EMBL" id="CP034086">
    <property type="protein sequence ID" value="AZG76723.1"/>
    <property type="molecule type" value="Genomic_DNA"/>
</dbReference>
<gene>
    <name evidence="4" type="ORF">EHO51_08295</name>
</gene>
<organism evidence="4 5">
    <name type="scientific">Methylocystis rosea</name>
    <dbReference type="NCBI Taxonomy" id="173366"/>
    <lineage>
        <taxon>Bacteria</taxon>
        <taxon>Pseudomonadati</taxon>
        <taxon>Pseudomonadota</taxon>
        <taxon>Alphaproteobacteria</taxon>
        <taxon>Hyphomicrobiales</taxon>
        <taxon>Methylocystaceae</taxon>
        <taxon>Methylocystis</taxon>
    </lineage>
</organism>